<sequence>MAISKPPLVLFRDGDDIRRDLRLALASATDAERPGLERALALVEAQCARGDDDVLAQWTRGVLEAAGVDPARDHVKAVTAVRGAVPELSLLAAHRLVKGAAGEL</sequence>
<dbReference type="Proteomes" id="UP000054011">
    <property type="component" value="Unassembled WGS sequence"/>
</dbReference>
<protein>
    <submittedName>
        <fullName evidence="1">Uncharacterized protein</fullName>
    </submittedName>
</protein>
<dbReference type="RefSeq" id="WP_058944061.1">
    <property type="nucleotide sequence ID" value="NZ_LNSV01000069.1"/>
</dbReference>
<reference evidence="1 2" key="1">
    <citation type="submission" date="2015-11" db="EMBL/GenBank/DDBJ databases">
        <title>Genome-wide analysis reveals the secondary metabolome in Streptomyces kanasensis ZX01.</title>
        <authorList>
            <person name="Zhang G."/>
            <person name="Han L."/>
            <person name="Feng J."/>
            <person name="Zhang X."/>
        </authorList>
    </citation>
    <scope>NUCLEOTIDE SEQUENCE [LARGE SCALE GENOMIC DNA]</scope>
    <source>
        <strain evidence="1 2">ZX01</strain>
    </source>
</reference>
<accession>A0A100Y2T0</accession>
<organism evidence="1 2">
    <name type="scientific">Streptomyces kanasensis</name>
    <dbReference type="NCBI Taxonomy" id="936756"/>
    <lineage>
        <taxon>Bacteria</taxon>
        <taxon>Bacillati</taxon>
        <taxon>Actinomycetota</taxon>
        <taxon>Actinomycetes</taxon>
        <taxon>Kitasatosporales</taxon>
        <taxon>Streptomycetaceae</taxon>
        <taxon>Streptomyces</taxon>
    </lineage>
</organism>
<dbReference type="OrthoDB" id="3235632at2"/>
<gene>
    <name evidence="1" type="ORF">ATE80_22435</name>
</gene>
<proteinExistence type="predicted"/>
<name>A0A100Y2T0_9ACTN</name>
<keyword evidence="2" id="KW-1185">Reference proteome</keyword>
<evidence type="ECO:0000313" key="2">
    <source>
        <dbReference type="Proteomes" id="UP000054011"/>
    </source>
</evidence>
<evidence type="ECO:0000313" key="1">
    <source>
        <dbReference type="EMBL" id="KUH36628.1"/>
    </source>
</evidence>
<dbReference type="EMBL" id="LNSV01000069">
    <property type="protein sequence ID" value="KUH36628.1"/>
    <property type="molecule type" value="Genomic_DNA"/>
</dbReference>
<comment type="caution">
    <text evidence="1">The sequence shown here is derived from an EMBL/GenBank/DDBJ whole genome shotgun (WGS) entry which is preliminary data.</text>
</comment>
<dbReference type="AlphaFoldDB" id="A0A100Y2T0"/>